<sequence>MFPLVEVPDTVDDQLAPRGESASMWKKRALVLALLASNVVLLVLLVAAYMPSDGDVAIGKAAPREATANLPEVKGGTVLAANRWPDACSFVDQGEVEAILPDAKDIKQESRRISASSIKEFAADSSWKESDSSEFGQCLYSMRLPGETYAATQFWVRIEAVADPKLIAGYQDRVAAGTEAQSASGADRCVITGLNEGSWNCRKGPLLFTVGGQSSVVFKGVSAPAPFIWRDDVLPEFVRTIAAKIK</sequence>
<reference evidence="2" key="1">
    <citation type="submission" date="2022-10" db="EMBL/GenBank/DDBJ databases">
        <title>The complete genomes of actinobacterial strains from the NBC collection.</title>
        <authorList>
            <person name="Joergensen T.S."/>
            <person name="Alvarez Arevalo M."/>
            <person name="Sterndorff E.B."/>
            <person name="Faurdal D."/>
            <person name="Vuksanovic O."/>
            <person name="Mourched A.-S."/>
            <person name="Charusanti P."/>
            <person name="Shaw S."/>
            <person name="Blin K."/>
            <person name="Weber T."/>
        </authorList>
    </citation>
    <scope>NUCLEOTIDE SEQUENCE</scope>
    <source>
        <strain evidence="2">NBC_01401</strain>
    </source>
</reference>
<evidence type="ECO:0008006" key="3">
    <source>
        <dbReference type="Google" id="ProtNLM"/>
    </source>
</evidence>
<gene>
    <name evidence="2" type="ORF">OG626_23405</name>
</gene>
<dbReference type="AlphaFoldDB" id="A0AAU3H345"/>
<evidence type="ECO:0000256" key="1">
    <source>
        <dbReference type="SAM" id="Phobius"/>
    </source>
</evidence>
<accession>A0AAU3H345</accession>
<evidence type="ECO:0000313" key="2">
    <source>
        <dbReference type="EMBL" id="WTY97626.1"/>
    </source>
</evidence>
<organism evidence="2">
    <name type="scientific">Streptomyces sp. NBC_01401</name>
    <dbReference type="NCBI Taxonomy" id="2903854"/>
    <lineage>
        <taxon>Bacteria</taxon>
        <taxon>Bacillati</taxon>
        <taxon>Actinomycetota</taxon>
        <taxon>Actinomycetes</taxon>
        <taxon>Kitasatosporales</taxon>
        <taxon>Streptomycetaceae</taxon>
        <taxon>Streptomyces</taxon>
    </lineage>
</organism>
<keyword evidence="1" id="KW-1133">Transmembrane helix</keyword>
<keyword evidence="1" id="KW-0812">Transmembrane</keyword>
<name>A0AAU3H345_9ACTN</name>
<dbReference type="EMBL" id="CP109535">
    <property type="protein sequence ID" value="WTY97626.1"/>
    <property type="molecule type" value="Genomic_DNA"/>
</dbReference>
<feature type="transmembrane region" description="Helical" evidence="1">
    <location>
        <begin position="29"/>
        <end position="50"/>
    </location>
</feature>
<proteinExistence type="predicted"/>
<keyword evidence="1" id="KW-0472">Membrane</keyword>
<protein>
    <recommendedName>
        <fullName evidence="3">DUF3558 domain-containing protein</fullName>
    </recommendedName>
</protein>